<dbReference type="Proteomes" id="UP000286402">
    <property type="component" value="Unassembled WGS sequence"/>
</dbReference>
<protein>
    <submittedName>
        <fullName evidence="4">Alpha/beta hydrolase</fullName>
    </submittedName>
</protein>
<evidence type="ECO:0000259" key="3">
    <source>
        <dbReference type="Pfam" id="PF00561"/>
    </source>
</evidence>
<dbReference type="GO" id="GO:0016020">
    <property type="term" value="C:membrane"/>
    <property type="evidence" value="ECO:0007669"/>
    <property type="project" value="TreeGrafter"/>
</dbReference>
<accession>A0A420GBL5</accession>
<reference evidence="4 5" key="1">
    <citation type="submission" date="2016-07" db="EMBL/GenBank/DDBJ databases">
        <title>Genome analysis of Sphingobacterium siyangense T12B17.</title>
        <authorList>
            <person name="Xu D."/>
            <person name="Su Y."/>
            <person name="Zheng S."/>
        </authorList>
    </citation>
    <scope>NUCLEOTIDE SEQUENCE [LARGE SCALE GENOMIC DNA]</scope>
    <source>
        <strain evidence="4 5">T12B17</strain>
    </source>
</reference>
<evidence type="ECO:0000256" key="1">
    <source>
        <dbReference type="ARBA" id="ARBA00010088"/>
    </source>
</evidence>
<proteinExistence type="inferred from homology"/>
<evidence type="ECO:0000313" key="4">
    <source>
        <dbReference type="EMBL" id="RKF42571.1"/>
    </source>
</evidence>
<dbReference type="Gene3D" id="3.40.50.1820">
    <property type="entry name" value="alpha/beta hydrolase"/>
    <property type="match status" value="1"/>
</dbReference>
<dbReference type="AlphaFoldDB" id="A0A420GBL5"/>
<dbReference type="Pfam" id="PF00561">
    <property type="entry name" value="Abhydrolase_1"/>
    <property type="match status" value="1"/>
</dbReference>
<dbReference type="PANTHER" id="PTHR43798:SF33">
    <property type="entry name" value="HYDROLASE, PUTATIVE (AFU_ORTHOLOGUE AFUA_2G14860)-RELATED"/>
    <property type="match status" value="1"/>
</dbReference>
<keyword evidence="2 4" id="KW-0378">Hydrolase</keyword>
<dbReference type="InterPro" id="IPR050266">
    <property type="entry name" value="AB_hydrolase_sf"/>
</dbReference>
<name>A0A420GBL5_9SPHI</name>
<evidence type="ECO:0000313" key="5">
    <source>
        <dbReference type="Proteomes" id="UP000286402"/>
    </source>
</evidence>
<dbReference type="EMBL" id="MCAQ01000001">
    <property type="protein sequence ID" value="RKF42571.1"/>
    <property type="molecule type" value="Genomic_DNA"/>
</dbReference>
<dbReference type="PRINTS" id="PR00793">
    <property type="entry name" value="PROAMNOPTASE"/>
</dbReference>
<dbReference type="SUPFAM" id="SSF53474">
    <property type="entry name" value="alpha/beta-Hydrolases"/>
    <property type="match status" value="1"/>
</dbReference>
<dbReference type="GO" id="GO:0006508">
    <property type="term" value="P:proteolysis"/>
    <property type="evidence" value="ECO:0007669"/>
    <property type="project" value="InterPro"/>
</dbReference>
<dbReference type="PANTHER" id="PTHR43798">
    <property type="entry name" value="MONOACYLGLYCEROL LIPASE"/>
    <property type="match status" value="1"/>
</dbReference>
<keyword evidence="5" id="KW-1185">Reference proteome</keyword>
<evidence type="ECO:0000256" key="2">
    <source>
        <dbReference type="ARBA" id="ARBA00022801"/>
    </source>
</evidence>
<dbReference type="InterPro" id="IPR000073">
    <property type="entry name" value="AB_hydrolase_1"/>
</dbReference>
<dbReference type="InterPro" id="IPR029058">
    <property type="entry name" value="AB_hydrolase_fold"/>
</dbReference>
<dbReference type="InterPro" id="IPR002410">
    <property type="entry name" value="Peptidase_S33"/>
</dbReference>
<organism evidence="4 5">
    <name type="scientific">Sphingobacterium siyangense</name>
    <dbReference type="NCBI Taxonomy" id="459529"/>
    <lineage>
        <taxon>Bacteria</taxon>
        <taxon>Pseudomonadati</taxon>
        <taxon>Bacteroidota</taxon>
        <taxon>Sphingobacteriia</taxon>
        <taxon>Sphingobacteriales</taxon>
        <taxon>Sphingobacteriaceae</taxon>
        <taxon>Sphingobacterium</taxon>
    </lineage>
</organism>
<gene>
    <name evidence="4" type="ORF">BCY89_03625</name>
</gene>
<dbReference type="RefSeq" id="WP_120332863.1">
    <property type="nucleotide sequence ID" value="NZ_MCAQ01000001.1"/>
</dbReference>
<sequence>MTKIFLLLFCTLTSIIGKAQTEKIYSKAYGKSENPTIIFIHGGPRGNSTLFEGTTAENLAGKGFYVIVYDRRGEGRSIDTTATFTFQEAISDLNSIYEKYNIKRANIIAHSFGGLVGTLFTEQNPEKVSSLILAGALFSQQETYNHILETTRKIYKKKNDTLMLSKISAIERLAKNSAEYRKQCYEIASMNNYFKMPFPTNEANQLRENYENSEYGKSNIRNDDAPILFYKNESKNNIDTKSILKKLEKENVKLFALYGLQDKIFSEKQLSDMKKIVGKQNFKTIDNCSHYPFVDQQNPFIEIIEKWIK</sequence>
<comment type="caution">
    <text evidence="4">The sequence shown here is derived from an EMBL/GenBank/DDBJ whole genome shotgun (WGS) entry which is preliminary data.</text>
</comment>
<comment type="similarity">
    <text evidence="1">Belongs to the peptidase S33 family.</text>
</comment>
<dbReference type="GO" id="GO:0008233">
    <property type="term" value="F:peptidase activity"/>
    <property type="evidence" value="ECO:0007669"/>
    <property type="project" value="InterPro"/>
</dbReference>
<feature type="domain" description="AB hydrolase-1" evidence="3">
    <location>
        <begin position="35"/>
        <end position="295"/>
    </location>
</feature>